<name>A0A2P2LUT8_RHIMU</name>
<protein>
    <submittedName>
        <fullName evidence="1">Putative disease resistance RPP13-like protein 1</fullName>
    </submittedName>
</protein>
<dbReference type="EMBL" id="GGEC01041247">
    <property type="protein sequence ID" value="MBX21731.1"/>
    <property type="molecule type" value="Transcribed_RNA"/>
</dbReference>
<reference evidence="1" key="1">
    <citation type="submission" date="2018-02" db="EMBL/GenBank/DDBJ databases">
        <title>Rhizophora mucronata_Transcriptome.</title>
        <authorList>
            <person name="Meera S.P."/>
            <person name="Sreeshan A."/>
            <person name="Augustine A."/>
        </authorList>
    </citation>
    <scope>NUCLEOTIDE SEQUENCE</scope>
    <source>
        <tissue evidence="1">Leaf</tissue>
    </source>
</reference>
<organism evidence="1">
    <name type="scientific">Rhizophora mucronata</name>
    <name type="common">Asiatic mangrove</name>
    <dbReference type="NCBI Taxonomy" id="61149"/>
    <lineage>
        <taxon>Eukaryota</taxon>
        <taxon>Viridiplantae</taxon>
        <taxon>Streptophyta</taxon>
        <taxon>Embryophyta</taxon>
        <taxon>Tracheophyta</taxon>
        <taxon>Spermatophyta</taxon>
        <taxon>Magnoliopsida</taxon>
        <taxon>eudicotyledons</taxon>
        <taxon>Gunneridae</taxon>
        <taxon>Pentapetalae</taxon>
        <taxon>rosids</taxon>
        <taxon>fabids</taxon>
        <taxon>Malpighiales</taxon>
        <taxon>Rhizophoraceae</taxon>
        <taxon>Rhizophora</taxon>
    </lineage>
</organism>
<proteinExistence type="predicted"/>
<evidence type="ECO:0000313" key="1">
    <source>
        <dbReference type="EMBL" id="MBX21731.1"/>
    </source>
</evidence>
<sequence length="14" mass="1697">MSRLSREVRSSIFE</sequence>
<accession>A0A2P2LUT8</accession>